<evidence type="ECO:0000313" key="8">
    <source>
        <dbReference type="Proteomes" id="UP001295684"/>
    </source>
</evidence>
<gene>
    <name evidence="7" type="ORF">ECRASSUSDP1_LOCUS19587</name>
</gene>
<evidence type="ECO:0000256" key="4">
    <source>
        <dbReference type="ARBA" id="ARBA00023242"/>
    </source>
</evidence>
<dbReference type="Proteomes" id="UP001295684">
    <property type="component" value="Unassembled WGS sequence"/>
</dbReference>
<dbReference type="SUPFAM" id="SSF54928">
    <property type="entry name" value="RNA-binding domain, RBD"/>
    <property type="match status" value="2"/>
</dbReference>
<dbReference type="PANTHER" id="PTHR48039:SF5">
    <property type="entry name" value="RNA-BINDING PROTEIN 28"/>
    <property type="match status" value="1"/>
</dbReference>
<proteinExistence type="predicted"/>
<dbReference type="GO" id="GO:0005730">
    <property type="term" value="C:nucleolus"/>
    <property type="evidence" value="ECO:0007669"/>
    <property type="project" value="TreeGrafter"/>
</dbReference>
<organism evidence="7 8">
    <name type="scientific">Euplotes crassus</name>
    <dbReference type="NCBI Taxonomy" id="5936"/>
    <lineage>
        <taxon>Eukaryota</taxon>
        <taxon>Sar</taxon>
        <taxon>Alveolata</taxon>
        <taxon>Ciliophora</taxon>
        <taxon>Intramacronucleata</taxon>
        <taxon>Spirotrichea</taxon>
        <taxon>Hypotrichia</taxon>
        <taxon>Euplotida</taxon>
        <taxon>Euplotidae</taxon>
        <taxon>Moneuplotes</taxon>
    </lineage>
</organism>
<dbReference type="AlphaFoldDB" id="A0AAD1XSR1"/>
<dbReference type="CDD" id="cd00590">
    <property type="entry name" value="RRM_SF"/>
    <property type="match status" value="1"/>
</dbReference>
<evidence type="ECO:0000256" key="5">
    <source>
        <dbReference type="PROSITE-ProRule" id="PRU00176"/>
    </source>
</evidence>
<dbReference type="InterPro" id="IPR000504">
    <property type="entry name" value="RRM_dom"/>
</dbReference>
<dbReference type="GO" id="GO:0003729">
    <property type="term" value="F:mRNA binding"/>
    <property type="evidence" value="ECO:0007669"/>
    <property type="project" value="TreeGrafter"/>
</dbReference>
<dbReference type="SMART" id="SM00360">
    <property type="entry name" value="RRM"/>
    <property type="match status" value="2"/>
</dbReference>
<evidence type="ECO:0000259" key="6">
    <source>
        <dbReference type="PROSITE" id="PS50102"/>
    </source>
</evidence>
<dbReference type="InterPro" id="IPR051945">
    <property type="entry name" value="RRM_MRD1_RNA_proc_ribogen"/>
</dbReference>
<protein>
    <recommendedName>
        <fullName evidence="6">RRM domain-containing protein</fullName>
    </recommendedName>
</protein>
<name>A0AAD1XSR1_EUPCR</name>
<dbReference type="InterPro" id="IPR035979">
    <property type="entry name" value="RBD_domain_sf"/>
</dbReference>
<evidence type="ECO:0000256" key="2">
    <source>
        <dbReference type="ARBA" id="ARBA00022737"/>
    </source>
</evidence>
<feature type="domain" description="RRM" evidence="6">
    <location>
        <begin position="99"/>
        <end position="176"/>
    </location>
</feature>
<dbReference type="Pfam" id="PF00076">
    <property type="entry name" value="RRM_1"/>
    <property type="match status" value="1"/>
</dbReference>
<dbReference type="PROSITE" id="PS50102">
    <property type="entry name" value="RRM"/>
    <property type="match status" value="1"/>
</dbReference>
<keyword evidence="4" id="KW-0539">Nucleus</keyword>
<evidence type="ECO:0000313" key="7">
    <source>
        <dbReference type="EMBL" id="CAI2378192.1"/>
    </source>
</evidence>
<keyword evidence="2" id="KW-0677">Repeat</keyword>
<dbReference type="EMBL" id="CAMPGE010019890">
    <property type="protein sequence ID" value="CAI2378192.1"/>
    <property type="molecule type" value="Genomic_DNA"/>
</dbReference>
<comment type="caution">
    <text evidence="7">The sequence shown here is derived from an EMBL/GenBank/DDBJ whole genome shotgun (WGS) entry which is preliminary data.</text>
</comment>
<dbReference type="PANTHER" id="PTHR48039">
    <property type="entry name" value="RNA-BINDING MOTIF PROTEIN 14B"/>
    <property type="match status" value="1"/>
</dbReference>
<keyword evidence="8" id="KW-1185">Reference proteome</keyword>
<dbReference type="InterPro" id="IPR012677">
    <property type="entry name" value="Nucleotide-bd_a/b_plait_sf"/>
</dbReference>
<keyword evidence="3 5" id="KW-0694">RNA-binding</keyword>
<dbReference type="Gene3D" id="3.30.70.330">
    <property type="match status" value="2"/>
</dbReference>
<reference evidence="7" key="1">
    <citation type="submission" date="2023-07" db="EMBL/GenBank/DDBJ databases">
        <authorList>
            <consortium name="AG Swart"/>
            <person name="Singh M."/>
            <person name="Singh A."/>
            <person name="Seah K."/>
            <person name="Emmerich C."/>
        </authorList>
    </citation>
    <scope>NUCLEOTIDE SEQUENCE</scope>
    <source>
        <strain evidence="7">DP1</strain>
    </source>
</reference>
<evidence type="ECO:0000256" key="3">
    <source>
        <dbReference type="ARBA" id="ARBA00022884"/>
    </source>
</evidence>
<comment type="subcellular location">
    <subcellularLocation>
        <location evidence="1">Nucleus</location>
    </subcellularLocation>
</comment>
<sequence>MVIARNLPSEWSAYDIVGHFNDTRIKKINFIKNKEGLKTGKAILHYKDQKEANFMIKLNSGKTVMNKEVIFELYKSKNFEQRTDDSSYQKGEFQSRLDRRIYIQNLSPEVTKDDIYSLVKNLSDVQEIMLPLTEAGRNKGFGIVYLKETSHVTNVINSLENREIFGQKLRVSQKLQPQESDEESRLKDKLDYVKYLKRKYISGMNLLSLPFTHTPSLKLAVDDALVDASNNKEKEKILRRLMSPKDKTLEKATELAVLEYKKIMFG</sequence>
<evidence type="ECO:0000256" key="1">
    <source>
        <dbReference type="ARBA" id="ARBA00004123"/>
    </source>
</evidence>
<accession>A0AAD1XSR1</accession>